<gene>
    <name evidence="1" type="ORF">KDK_48990</name>
</gene>
<accession>A0A402APZ4</accession>
<evidence type="ECO:0000313" key="1">
    <source>
        <dbReference type="EMBL" id="GCE21099.1"/>
    </source>
</evidence>
<dbReference type="Proteomes" id="UP000287188">
    <property type="component" value="Unassembled WGS sequence"/>
</dbReference>
<comment type="caution">
    <text evidence="1">The sequence shown here is derived from an EMBL/GenBank/DDBJ whole genome shotgun (WGS) entry which is preliminary data.</text>
</comment>
<name>A0A402APZ4_9CHLR</name>
<protein>
    <submittedName>
        <fullName evidence="1">Uncharacterized protein</fullName>
    </submittedName>
</protein>
<sequence length="81" mass="9447">MYKAQQEGTLKQLGFDNEDVRWIEQRSLPALMACWQATVSWPVVQPHEIRCPLYIYSGSDDRRDHSKHLLAHQSGTEYQNS</sequence>
<dbReference type="OrthoDB" id="9775557at2"/>
<organism evidence="1 2">
    <name type="scientific">Dictyobacter kobayashii</name>
    <dbReference type="NCBI Taxonomy" id="2014872"/>
    <lineage>
        <taxon>Bacteria</taxon>
        <taxon>Bacillati</taxon>
        <taxon>Chloroflexota</taxon>
        <taxon>Ktedonobacteria</taxon>
        <taxon>Ktedonobacterales</taxon>
        <taxon>Dictyobacteraceae</taxon>
        <taxon>Dictyobacter</taxon>
    </lineage>
</organism>
<reference evidence="2" key="1">
    <citation type="submission" date="2018-12" db="EMBL/GenBank/DDBJ databases">
        <title>Tengunoibacter tsumagoiensis gen. nov., sp. nov., Dictyobacter kobayashii sp. nov., D. alpinus sp. nov., and D. joshuensis sp. nov. and description of Dictyobacteraceae fam. nov. within the order Ktedonobacterales isolated from Tengu-no-mugimeshi.</title>
        <authorList>
            <person name="Wang C.M."/>
            <person name="Zheng Y."/>
            <person name="Sakai Y."/>
            <person name="Toyoda A."/>
            <person name="Minakuchi Y."/>
            <person name="Abe K."/>
            <person name="Yokota A."/>
            <person name="Yabe S."/>
        </authorList>
    </citation>
    <scope>NUCLEOTIDE SEQUENCE [LARGE SCALE GENOMIC DNA]</scope>
    <source>
        <strain evidence="2">Uno11</strain>
    </source>
</reference>
<dbReference type="EMBL" id="BIFS01000001">
    <property type="protein sequence ID" value="GCE21099.1"/>
    <property type="molecule type" value="Genomic_DNA"/>
</dbReference>
<keyword evidence="2" id="KW-1185">Reference proteome</keyword>
<evidence type="ECO:0000313" key="2">
    <source>
        <dbReference type="Proteomes" id="UP000287188"/>
    </source>
</evidence>
<dbReference type="RefSeq" id="WP_126552649.1">
    <property type="nucleotide sequence ID" value="NZ_BIFS01000001.1"/>
</dbReference>
<dbReference type="AlphaFoldDB" id="A0A402APZ4"/>
<proteinExistence type="predicted"/>